<feature type="compositionally biased region" description="Basic and acidic residues" evidence="2">
    <location>
        <begin position="780"/>
        <end position="794"/>
    </location>
</feature>
<keyword evidence="1" id="KW-0175">Coiled coil</keyword>
<feature type="compositionally biased region" description="Basic residues" evidence="2">
    <location>
        <begin position="1229"/>
        <end position="1240"/>
    </location>
</feature>
<evidence type="ECO:0000256" key="2">
    <source>
        <dbReference type="SAM" id="MobiDB-lite"/>
    </source>
</evidence>
<feature type="compositionally biased region" description="Low complexity" evidence="2">
    <location>
        <begin position="1318"/>
        <end position="1329"/>
    </location>
</feature>
<dbReference type="Proteomes" id="UP001295423">
    <property type="component" value="Unassembled WGS sequence"/>
</dbReference>
<feature type="compositionally biased region" description="Basic and acidic residues" evidence="2">
    <location>
        <begin position="417"/>
        <end position="428"/>
    </location>
</feature>
<name>A0AAD2PWM0_9STRA</name>
<feature type="region of interest" description="Disordered" evidence="2">
    <location>
        <begin position="633"/>
        <end position="1339"/>
    </location>
</feature>
<feature type="compositionally biased region" description="Basic and acidic residues" evidence="2">
    <location>
        <begin position="455"/>
        <end position="482"/>
    </location>
</feature>
<feature type="compositionally biased region" description="Basic and acidic residues" evidence="2">
    <location>
        <begin position="633"/>
        <end position="689"/>
    </location>
</feature>
<feature type="compositionally biased region" description="Basic and acidic residues" evidence="2">
    <location>
        <begin position="435"/>
        <end position="446"/>
    </location>
</feature>
<feature type="compositionally biased region" description="Low complexity" evidence="2">
    <location>
        <begin position="1241"/>
        <end position="1254"/>
    </location>
</feature>
<feature type="compositionally biased region" description="Basic and acidic residues" evidence="2">
    <location>
        <begin position="1092"/>
        <end position="1102"/>
    </location>
</feature>
<feature type="compositionally biased region" description="Low complexity" evidence="2">
    <location>
        <begin position="957"/>
        <end position="967"/>
    </location>
</feature>
<feature type="compositionally biased region" description="Basic residues" evidence="2">
    <location>
        <begin position="801"/>
        <end position="811"/>
    </location>
</feature>
<feature type="compositionally biased region" description="Basic and acidic residues" evidence="2">
    <location>
        <begin position="1111"/>
        <end position="1128"/>
    </location>
</feature>
<evidence type="ECO:0000256" key="1">
    <source>
        <dbReference type="SAM" id="Coils"/>
    </source>
</evidence>
<keyword evidence="4" id="KW-1185">Reference proteome</keyword>
<feature type="compositionally biased region" description="Polar residues" evidence="2">
    <location>
        <begin position="38"/>
        <end position="56"/>
    </location>
</feature>
<evidence type="ECO:0000313" key="4">
    <source>
        <dbReference type="Proteomes" id="UP001295423"/>
    </source>
</evidence>
<feature type="coiled-coil region" evidence="1">
    <location>
        <begin position="303"/>
        <end position="330"/>
    </location>
</feature>
<feature type="compositionally biased region" description="Polar residues" evidence="2">
    <location>
        <begin position="1293"/>
        <end position="1307"/>
    </location>
</feature>
<accession>A0AAD2PWM0</accession>
<comment type="caution">
    <text evidence="3">The sequence shown here is derived from an EMBL/GenBank/DDBJ whole genome shotgun (WGS) entry which is preliminary data.</text>
</comment>
<organism evidence="3 4">
    <name type="scientific">Cylindrotheca closterium</name>
    <dbReference type="NCBI Taxonomy" id="2856"/>
    <lineage>
        <taxon>Eukaryota</taxon>
        <taxon>Sar</taxon>
        <taxon>Stramenopiles</taxon>
        <taxon>Ochrophyta</taxon>
        <taxon>Bacillariophyta</taxon>
        <taxon>Bacillariophyceae</taxon>
        <taxon>Bacillariophycidae</taxon>
        <taxon>Bacillariales</taxon>
        <taxon>Bacillariaceae</taxon>
        <taxon>Cylindrotheca</taxon>
    </lineage>
</organism>
<evidence type="ECO:0000313" key="3">
    <source>
        <dbReference type="EMBL" id="CAJ1961637.1"/>
    </source>
</evidence>
<feature type="region of interest" description="Disordered" evidence="2">
    <location>
        <begin position="1"/>
        <end position="56"/>
    </location>
</feature>
<proteinExistence type="predicted"/>
<feature type="coiled-coil region" evidence="1">
    <location>
        <begin position="534"/>
        <end position="583"/>
    </location>
</feature>
<protein>
    <submittedName>
        <fullName evidence="3">Uncharacterized protein</fullName>
    </submittedName>
</protein>
<feature type="compositionally biased region" description="Basic residues" evidence="2">
    <location>
        <begin position="721"/>
        <end position="731"/>
    </location>
</feature>
<feature type="compositionally biased region" description="Acidic residues" evidence="2">
    <location>
        <begin position="697"/>
        <end position="706"/>
    </location>
</feature>
<gene>
    <name evidence="3" type="ORF">CYCCA115_LOCUS19296</name>
</gene>
<reference evidence="3" key="1">
    <citation type="submission" date="2023-08" db="EMBL/GenBank/DDBJ databases">
        <authorList>
            <person name="Audoor S."/>
            <person name="Bilcke G."/>
        </authorList>
    </citation>
    <scope>NUCLEOTIDE SEQUENCE</scope>
</reference>
<feature type="compositionally biased region" description="Basic and acidic residues" evidence="2">
    <location>
        <begin position="1006"/>
        <end position="1022"/>
    </location>
</feature>
<feature type="region of interest" description="Disordered" evidence="2">
    <location>
        <begin position="414"/>
        <end position="486"/>
    </location>
</feature>
<feature type="compositionally biased region" description="Polar residues" evidence="2">
    <location>
        <begin position="978"/>
        <end position="996"/>
    </location>
</feature>
<feature type="compositionally biased region" description="Basic and acidic residues" evidence="2">
    <location>
        <begin position="1148"/>
        <end position="1201"/>
    </location>
</feature>
<feature type="compositionally biased region" description="Low complexity" evidence="2">
    <location>
        <begin position="815"/>
        <end position="844"/>
    </location>
</feature>
<dbReference type="EMBL" id="CAKOGP040002091">
    <property type="protein sequence ID" value="CAJ1961637.1"/>
    <property type="molecule type" value="Genomic_DNA"/>
</dbReference>
<sequence>MSFLLRNNRRNKNSNPVGTVPRRPAFGSDRRIIPEPRNPSSLRNKNQHNTNAQSSFDYGNQVQVQRTVQVQRPSVSTKHATATVQQQQQDPGVITMSEVLEDLRVLEMQQRDSQRKLTNAQITKQNRVQQQATLEVQLEQTKYANGELRAQIRQFREFLSCGTRELGTRRLAGSRSGDDIKAFEQQLKRGLQAQRTNTTLVRKISSLIIGLQNKEAILQRLNAESKEKFALLEKDCLDAKLAEEKLRKSVQNEVSRAHKIADEVTQIRSKSSALEEELLSAQSSEESTRLRVQAIDGELESEAKRHTDAMNEMQSQIQKYEQETLTSEAENKEFASQMEKLSKELLEHKKGVVAIQEKEGHALSSYSNDFQEAIPSLEKKKFSAILEKVQSSASTKKSENEELRAKLDSIRASIQQSKEDAQKSHDQAKSLTDSARCEEVTQKTRSDAVSTFQQELEKERSEVVELRKSSLELQEEQSKESTENSGRLVKIDGDIKKDKDTVESLSNQITAIADSEKILEEAFESESSDLNCRLKAKKEAIQSLDIEFARTETEEKTTNKEFEKNHEAELQRTEEKRLAHLEQVVAERTKLFKQYPSLKDIVVQYDHSRTMEDQAQEALHSLTEALEAKIDATARAREGREKEKRDAIRKAAEAEAAVRRKEERRRENREKRLAEIQREEEAERPRTESSIDALFAEVEEQGDDETIDSKRGSESSLVGRSKTRSKKKKKRKDADFYDPFEESALSDTETSPAEPKLLFPQYEAEDYSLSTYNSTMQTQDSEKRVRWKDQDRLSQDASAKSRSKPSVRQSRRYGSSTQSMSSASTKASNSRTSRSSKSSATRASPKLDHYDDLLNSESVEDTASKRSSSTKSSTSRTSRSSKSNASRTSPKLDHYDDLLNSESIDDATSKRSTKPSTSHTFRFNKPSTSHTSPKLDHYDDLLNSESIDDEVSKRSTKPSTSRSSRSSKSSKTRTSSKQKNYVNLLNSGSFEDTATSVVEDGPNSTESKDELDKYLPSKEKSLDMPQDYTLDGSSEGDSWKAQIKSAEKTFRRRSISSKREEKSHFDSLMAVPDVSDRRSHSSATKRRKRKKSSTEPRSRDDFASIELGVDDEPKKIHRDDRSPYRNEIDVGASLESGSTKSRTKTKKHGSDKSNDEISKKSPKDRKIERDPQSRSSTHDFGDGDAYKSRWKEVKEDGGEKVSHRRKSSEKPHSTSSSSQPIDTETGKSHSSRLSKGRIKSKVSTSSIGRSISSDSKSKRSKDATTVSRASSSRSRKAPTGSKTTDGSKKRKLSSISTSQVSDATGRSQKARRRKKETAASSKTASKSSAVVGGSYDFHF</sequence>
<feature type="compositionally biased region" description="Polar residues" evidence="2">
    <location>
        <begin position="914"/>
        <end position="932"/>
    </location>
</feature>
<feature type="compositionally biased region" description="Polar residues" evidence="2">
    <location>
        <begin position="768"/>
        <end position="779"/>
    </location>
</feature>
<feature type="compositionally biased region" description="Low complexity" evidence="2">
    <location>
        <begin position="865"/>
        <end position="889"/>
    </location>
</feature>